<keyword evidence="3" id="KW-0560">Oxidoreductase</keyword>
<dbReference type="InterPro" id="IPR002346">
    <property type="entry name" value="Mopterin_DH_FAD-bd"/>
</dbReference>
<dbReference type="InterPro" id="IPR005107">
    <property type="entry name" value="CO_DH_flav_C"/>
</dbReference>
<dbReference type="Pfam" id="PF00941">
    <property type="entry name" value="FAD_binding_5"/>
    <property type="match status" value="1"/>
</dbReference>
<evidence type="ECO:0000256" key="2">
    <source>
        <dbReference type="ARBA" id="ARBA00022827"/>
    </source>
</evidence>
<proteinExistence type="predicted"/>
<dbReference type="InterPro" id="IPR016167">
    <property type="entry name" value="FAD-bd_PCMH_sub1"/>
</dbReference>
<evidence type="ECO:0000256" key="1">
    <source>
        <dbReference type="ARBA" id="ARBA00022630"/>
    </source>
</evidence>
<dbReference type="InterPro" id="IPR036683">
    <property type="entry name" value="CO_DH_flav_C_dom_sf"/>
</dbReference>
<comment type="caution">
    <text evidence="5">The sequence shown here is derived from an EMBL/GenBank/DDBJ whole genome shotgun (WGS) entry which is preliminary data.</text>
</comment>
<evidence type="ECO:0000313" key="5">
    <source>
        <dbReference type="EMBL" id="MFD0685546.1"/>
    </source>
</evidence>
<dbReference type="InterPro" id="IPR036318">
    <property type="entry name" value="FAD-bd_PCMH-like_sf"/>
</dbReference>
<evidence type="ECO:0000256" key="3">
    <source>
        <dbReference type="ARBA" id="ARBA00023002"/>
    </source>
</evidence>
<dbReference type="EMBL" id="JBHTGP010000006">
    <property type="protein sequence ID" value="MFD0685546.1"/>
    <property type="molecule type" value="Genomic_DNA"/>
</dbReference>
<gene>
    <name evidence="5" type="ORF">ACFQZM_13625</name>
</gene>
<name>A0ABW2XH00_9ACTN</name>
<sequence length="285" mass="30340">MISATFAYVRPGSVDEAVSALADAGEDAKVLAGGQSLTPLLRLRLAYPDALVDVGRIDELREIRDEGDAVRIGAMATHHQVLRDPLVNEHLPLIAQATATVADPAVRHRGTFGGSLAHADPAGDLPAVALALDAVLVARSVRGEREIPAADFFVDWMTSALEPDELLTAIRVPKLGPGWGSHYWKFHRTAQAWAIVGVACAVRRERGAIEDARVALTNMGPRPVRARAVERFIEGRSVSEDAFRSAGAHAAEGTEPPGDLHGSPEYRTHLAKVLTTRALTAAAAV</sequence>
<dbReference type="Proteomes" id="UP001597063">
    <property type="component" value="Unassembled WGS sequence"/>
</dbReference>
<keyword evidence="6" id="KW-1185">Reference proteome</keyword>
<dbReference type="InterPro" id="IPR051312">
    <property type="entry name" value="Diverse_Substr_Oxidored"/>
</dbReference>
<feature type="domain" description="FAD-binding PCMH-type" evidence="4">
    <location>
        <begin position="1"/>
        <end position="177"/>
    </location>
</feature>
<dbReference type="PANTHER" id="PTHR42659">
    <property type="entry name" value="XANTHINE DEHYDROGENASE SUBUNIT C-RELATED"/>
    <property type="match status" value="1"/>
</dbReference>
<dbReference type="Pfam" id="PF03450">
    <property type="entry name" value="CO_deh_flav_C"/>
    <property type="match status" value="1"/>
</dbReference>
<evidence type="ECO:0000259" key="4">
    <source>
        <dbReference type="PROSITE" id="PS51387"/>
    </source>
</evidence>
<dbReference type="Gene3D" id="3.30.390.50">
    <property type="entry name" value="CO dehydrogenase flavoprotein, C-terminal domain"/>
    <property type="match status" value="1"/>
</dbReference>
<dbReference type="PANTHER" id="PTHR42659:SF2">
    <property type="entry name" value="XANTHINE DEHYDROGENASE SUBUNIT C-RELATED"/>
    <property type="match status" value="1"/>
</dbReference>
<dbReference type="Gene3D" id="3.30.43.10">
    <property type="entry name" value="Uridine Diphospho-n-acetylenolpyruvylglucosamine Reductase, domain 2"/>
    <property type="match status" value="1"/>
</dbReference>
<reference evidence="6" key="1">
    <citation type="journal article" date="2019" name="Int. J. Syst. Evol. Microbiol.">
        <title>The Global Catalogue of Microorganisms (GCM) 10K type strain sequencing project: providing services to taxonomists for standard genome sequencing and annotation.</title>
        <authorList>
            <consortium name="The Broad Institute Genomics Platform"/>
            <consortium name="The Broad Institute Genome Sequencing Center for Infectious Disease"/>
            <person name="Wu L."/>
            <person name="Ma J."/>
        </authorList>
    </citation>
    <scope>NUCLEOTIDE SEQUENCE [LARGE SCALE GENOMIC DNA]</scope>
    <source>
        <strain evidence="6">JCM 9371</strain>
    </source>
</reference>
<accession>A0ABW2XH00</accession>
<keyword evidence="1" id="KW-0285">Flavoprotein</keyword>
<dbReference type="SUPFAM" id="SSF55447">
    <property type="entry name" value="CO dehydrogenase flavoprotein C-terminal domain-like"/>
    <property type="match status" value="1"/>
</dbReference>
<dbReference type="SUPFAM" id="SSF56176">
    <property type="entry name" value="FAD-binding/transporter-associated domain-like"/>
    <property type="match status" value="1"/>
</dbReference>
<dbReference type="Gene3D" id="3.30.465.10">
    <property type="match status" value="1"/>
</dbReference>
<dbReference type="InterPro" id="IPR016169">
    <property type="entry name" value="FAD-bd_PCMH_sub2"/>
</dbReference>
<organism evidence="5 6">
    <name type="scientific">Actinomadura fibrosa</name>
    <dbReference type="NCBI Taxonomy" id="111802"/>
    <lineage>
        <taxon>Bacteria</taxon>
        <taxon>Bacillati</taxon>
        <taxon>Actinomycetota</taxon>
        <taxon>Actinomycetes</taxon>
        <taxon>Streptosporangiales</taxon>
        <taxon>Thermomonosporaceae</taxon>
        <taxon>Actinomadura</taxon>
    </lineage>
</organism>
<dbReference type="RefSeq" id="WP_131755503.1">
    <property type="nucleotide sequence ID" value="NZ_CAACUY010000006.1"/>
</dbReference>
<dbReference type="PROSITE" id="PS51387">
    <property type="entry name" value="FAD_PCMH"/>
    <property type="match status" value="1"/>
</dbReference>
<dbReference type="SMART" id="SM01092">
    <property type="entry name" value="CO_deh_flav_C"/>
    <property type="match status" value="1"/>
</dbReference>
<dbReference type="InterPro" id="IPR016166">
    <property type="entry name" value="FAD-bd_PCMH"/>
</dbReference>
<keyword evidence="2" id="KW-0274">FAD</keyword>
<evidence type="ECO:0000313" key="6">
    <source>
        <dbReference type="Proteomes" id="UP001597063"/>
    </source>
</evidence>
<protein>
    <submittedName>
        <fullName evidence="5">FAD binding domain-containing protein</fullName>
    </submittedName>
</protein>